<evidence type="ECO:0008006" key="4">
    <source>
        <dbReference type="Google" id="ProtNLM"/>
    </source>
</evidence>
<dbReference type="SUPFAM" id="SSF53807">
    <property type="entry name" value="Helical backbone' metal receptor"/>
    <property type="match status" value="1"/>
</dbReference>
<dbReference type="AlphaFoldDB" id="A0A9W8LRJ3"/>
<feature type="non-terminal residue" evidence="2">
    <location>
        <position position="380"/>
    </location>
</feature>
<dbReference type="EMBL" id="JANBUO010002063">
    <property type="protein sequence ID" value="KAJ2795860.1"/>
    <property type="molecule type" value="Genomic_DNA"/>
</dbReference>
<reference evidence="2" key="1">
    <citation type="submission" date="2022-07" db="EMBL/GenBank/DDBJ databases">
        <title>Phylogenomic reconstructions and comparative analyses of Kickxellomycotina fungi.</title>
        <authorList>
            <person name="Reynolds N.K."/>
            <person name="Stajich J.E."/>
            <person name="Barry K."/>
            <person name="Grigoriev I.V."/>
            <person name="Crous P."/>
            <person name="Smith M.E."/>
        </authorList>
    </citation>
    <scope>NUCLEOTIDE SEQUENCE</scope>
    <source>
        <strain evidence="2">NRRL 1565</strain>
    </source>
</reference>
<comment type="caution">
    <text evidence="2">The sequence shown here is derived from an EMBL/GenBank/DDBJ whole genome shotgun (WGS) entry which is preliminary data.</text>
</comment>
<evidence type="ECO:0000313" key="3">
    <source>
        <dbReference type="Proteomes" id="UP001140094"/>
    </source>
</evidence>
<dbReference type="PANTHER" id="PTHR38360">
    <property type="entry name" value="OS03G0120000 PROTEIN"/>
    <property type="match status" value="1"/>
</dbReference>
<name>A0A9W8LRJ3_9FUNG</name>
<sequence>MIFKTHLNLAAIALLAATHLSAPAYANETGCVTNYDAAKDYFPDKVESKYGSGFEITYKGNVKYIRNKIAKENYVLYQCGTPAPTDAKPTPADSLQVGNWTKMVAVPGSKIVLDSAPTSAILELLGLQNTVAASYKFFTVTSPCMQRQLDGLPHIEQKFNKRRLVRRVAYELGNSDLQWTFTTYGMNDAHSFSVNPEGASDMLGKAEWIKFVAAFFNKEAEANKIFADIEERYNAAKHEQAASAAKKTVGFARYNKVANGTIIGWTIEQPQAWMAQGLSDAGLDVHNDNMAAFKDIDSFNKATSKWDVLIDLSMEPLTHGGATVPEWDNLVDGYKVKDMQTKGTGSEAPYLSNKSIYRSDLISSYRNATDYNEHLQIQVD</sequence>
<dbReference type="OrthoDB" id="409848at2759"/>
<keyword evidence="1" id="KW-0732">Signal</keyword>
<dbReference type="Proteomes" id="UP001140094">
    <property type="component" value="Unassembled WGS sequence"/>
</dbReference>
<gene>
    <name evidence="2" type="ORF">H4R20_005736</name>
</gene>
<evidence type="ECO:0000313" key="2">
    <source>
        <dbReference type="EMBL" id="KAJ2795860.1"/>
    </source>
</evidence>
<dbReference type="Gene3D" id="3.40.50.1980">
    <property type="entry name" value="Nitrogenase molybdenum iron protein domain"/>
    <property type="match status" value="1"/>
</dbReference>
<dbReference type="PANTHER" id="PTHR38360:SF1">
    <property type="entry name" value="F12P19.7"/>
    <property type="match status" value="1"/>
</dbReference>
<proteinExistence type="predicted"/>
<protein>
    <recommendedName>
        <fullName evidence="4">Periplasmic binding protein-like II</fullName>
    </recommendedName>
</protein>
<accession>A0A9W8LRJ3</accession>
<evidence type="ECO:0000256" key="1">
    <source>
        <dbReference type="SAM" id="SignalP"/>
    </source>
</evidence>
<feature type="chain" id="PRO_5040872413" description="Periplasmic binding protein-like II" evidence="1">
    <location>
        <begin position="27"/>
        <end position="380"/>
    </location>
</feature>
<organism evidence="2 3">
    <name type="scientific">Coemansia guatemalensis</name>
    <dbReference type="NCBI Taxonomy" id="2761395"/>
    <lineage>
        <taxon>Eukaryota</taxon>
        <taxon>Fungi</taxon>
        <taxon>Fungi incertae sedis</taxon>
        <taxon>Zoopagomycota</taxon>
        <taxon>Kickxellomycotina</taxon>
        <taxon>Kickxellomycetes</taxon>
        <taxon>Kickxellales</taxon>
        <taxon>Kickxellaceae</taxon>
        <taxon>Coemansia</taxon>
    </lineage>
</organism>
<keyword evidence="3" id="KW-1185">Reference proteome</keyword>
<feature type="signal peptide" evidence="1">
    <location>
        <begin position="1"/>
        <end position="26"/>
    </location>
</feature>